<proteinExistence type="predicted"/>
<dbReference type="Proteomes" id="UP000192328">
    <property type="component" value="Unassembled WGS sequence"/>
</dbReference>
<sequence>MNDRKTIDADKALLHMTFAGRRLLIAHVITCIAFIIAIVFFTTQNTQREQQIIEQNAKRDQQIIEIITHLHCGEPITEVLNGTAPE</sequence>
<comment type="caution">
    <text evidence="1">The sequence shown here is derived from an EMBL/GenBank/DDBJ whole genome shotgun (WGS) entry which is preliminary data.</text>
</comment>
<accession>A0AC61PIH2</accession>
<protein>
    <submittedName>
        <fullName evidence="1">Uncharacterized protein</fullName>
    </submittedName>
</protein>
<evidence type="ECO:0000313" key="1">
    <source>
        <dbReference type="EMBL" id="SMC39594.1"/>
    </source>
</evidence>
<organism evidence="1 2">
    <name type="scientific">Aristaeella lactis</name>
    <dbReference type="NCBI Taxonomy" id="3046383"/>
    <lineage>
        <taxon>Bacteria</taxon>
        <taxon>Bacillati</taxon>
        <taxon>Bacillota</taxon>
        <taxon>Clostridia</taxon>
        <taxon>Eubacteriales</taxon>
        <taxon>Aristaeellaceae</taxon>
        <taxon>Aristaeella</taxon>
    </lineage>
</organism>
<keyword evidence="2" id="KW-1185">Reference proteome</keyword>
<dbReference type="EMBL" id="FWXZ01000001">
    <property type="protein sequence ID" value="SMC39594.1"/>
    <property type="molecule type" value="Genomic_DNA"/>
</dbReference>
<reference evidence="1" key="1">
    <citation type="submission" date="2017-04" db="EMBL/GenBank/DDBJ databases">
        <authorList>
            <person name="Varghese N."/>
            <person name="Submissions S."/>
        </authorList>
    </citation>
    <scope>NUCLEOTIDE SEQUENCE</scope>
    <source>
        <strain evidence="1">WTE2008</strain>
    </source>
</reference>
<evidence type="ECO:0000313" key="2">
    <source>
        <dbReference type="Proteomes" id="UP000192328"/>
    </source>
</evidence>
<name>A0AC61PIH2_9FIRM</name>
<gene>
    <name evidence="1" type="ORF">SAMN06297397_0595</name>
</gene>